<dbReference type="AlphaFoldDB" id="A0A9D1EXU0"/>
<keyword evidence="2" id="KW-1133">Transmembrane helix</keyword>
<evidence type="ECO:0000256" key="1">
    <source>
        <dbReference type="SAM" id="MobiDB-lite"/>
    </source>
</evidence>
<keyword evidence="2" id="KW-0472">Membrane</keyword>
<comment type="caution">
    <text evidence="3">The sequence shown here is derived from an EMBL/GenBank/DDBJ whole genome shotgun (WGS) entry which is preliminary data.</text>
</comment>
<dbReference type="Proteomes" id="UP000823928">
    <property type="component" value="Unassembled WGS sequence"/>
</dbReference>
<evidence type="ECO:0000313" key="4">
    <source>
        <dbReference type="Proteomes" id="UP000823928"/>
    </source>
</evidence>
<reference evidence="3" key="2">
    <citation type="journal article" date="2021" name="PeerJ">
        <title>Extensive microbial diversity within the chicken gut microbiome revealed by metagenomics and culture.</title>
        <authorList>
            <person name="Gilroy R."/>
            <person name="Ravi A."/>
            <person name="Getino M."/>
            <person name="Pursley I."/>
            <person name="Horton D.L."/>
            <person name="Alikhan N.F."/>
            <person name="Baker D."/>
            <person name="Gharbi K."/>
            <person name="Hall N."/>
            <person name="Watson M."/>
            <person name="Adriaenssens E.M."/>
            <person name="Foster-Nyarko E."/>
            <person name="Jarju S."/>
            <person name="Secka A."/>
            <person name="Antonio M."/>
            <person name="Oren A."/>
            <person name="Chaudhuri R.R."/>
            <person name="La Ragione R."/>
            <person name="Hildebrand F."/>
            <person name="Pallen M.J."/>
        </authorList>
    </citation>
    <scope>NUCLEOTIDE SEQUENCE</scope>
    <source>
        <strain evidence="3">6276</strain>
    </source>
</reference>
<keyword evidence="2" id="KW-0812">Transmembrane</keyword>
<protein>
    <submittedName>
        <fullName evidence="3">Uncharacterized protein</fullName>
    </submittedName>
</protein>
<dbReference type="EMBL" id="DVIU01000096">
    <property type="protein sequence ID" value="HIS35908.1"/>
    <property type="molecule type" value="Genomic_DNA"/>
</dbReference>
<evidence type="ECO:0000313" key="3">
    <source>
        <dbReference type="EMBL" id="HIS35908.1"/>
    </source>
</evidence>
<feature type="region of interest" description="Disordered" evidence="1">
    <location>
        <begin position="34"/>
        <end position="63"/>
    </location>
</feature>
<name>A0A9D1EXU0_9BACT</name>
<feature type="transmembrane region" description="Helical" evidence="2">
    <location>
        <begin position="6"/>
        <end position="25"/>
    </location>
</feature>
<evidence type="ECO:0000256" key="2">
    <source>
        <dbReference type="SAM" id="Phobius"/>
    </source>
</evidence>
<organism evidence="3 4">
    <name type="scientific">Candidatus Scatousia excrementigallinarum</name>
    <dbReference type="NCBI Taxonomy" id="2840935"/>
    <lineage>
        <taxon>Bacteria</taxon>
        <taxon>Candidatus Scatousia</taxon>
    </lineage>
</organism>
<sequence>MLQDRYGRLGIVAALIVIAVILIMAPGMQSKKQTEEQLNFTSMPKENVSKEKTPETTVNTPQPVSVNEKLVSPEDQMLDAWGMGKREDKALQEPLPQEELKQESNDLPAEPVHIDAKPEPKAEHIKTVTDALRTPAGPAKAIIKPAVPNAKQIKVNGKCFAPPLIAAPMVKSECNKVNNSYGINACPKADDGLDGWAGAVKVCGGVDKMPDMDDLLAIAAELYSRSTIKIEESARSNYKAYGKFSPNAIDCDKFEMRGFSYDTAIAKEYGYPEQAGFSVWGKTEINPKYGLGLTYNSSSVQYSACTDRSAQTYYSVCQVDCQ</sequence>
<accession>A0A9D1EXU0</accession>
<reference evidence="3" key="1">
    <citation type="submission" date="2020-10" db="EMBL/GenBank/DDBJ databases">
        <authorList>
            <person name="Gilroy R."/>
        </authorList>
    </citation>
    <scope>NUCLEOTIDE SEQUENCE</scope>
    <source>
        <strain evidence="3">6276</strain>
    </source>
</reference>
<gene>
    <name evidence="3" type="ORF">IAC10_04680</name>
</gene>
<proteinExistence type="predicted"/>